<dbReference type="Proteomes" id="UP000051927">
    <property type="component" value="Unassembled WGS sequence"/>
</dbReference>
<dbReference type="InterPro" id="IPR036412">
    <property type="entry name" value="HAD-like_sf"/>
</dbReference>
<evidence type="ECO:0000313" key="2">
    <source>
        <dbReference type="Proteomes" id="UP000051927"/>
    </source>
</evidence>
<gene>
    <name evidence="1" type="ORF">IV60_GL001523</name>
</gene>
<name>A0ABR5PY26_9ACTN</name>
<reference evidence="1 2" key="1">
    <citation type="journal article" date="2015" name="Genome Announc.">
        <title>Expanding the biotechnology potential of lactobacilli through comparative genomics of 213 strains and associated genera.</title>
        <authorList>
            <person name="Sun Z."/>
            <person name="Harris H.M."/>
            <person name="McCann A."/>
            <person name="Guo C."/>
            <person name="Argimon S."/>
            <person name="Zhang W."/>
            <person name="Yang X."/>
            <person name="Jeffery I.B."/>
            <person name="Cooney J.C."/>
            <person name="Kagawa T.F."/>
            <person name="Liu W."/>
            <person name="Song Y."/>
            <person name="Salvetti E."/>
            <person name="Wrobel A."/>
            <person name="Rasinkangas P."/>
            <person name="Parkhill J."/>
            <person name="Rea M.C."/>
            <person name="O'Sullivan O."/>
            <person name="Ritari J."/>
            <person name="Douillard F.P."/>
            <person name="Paul Ross R."/>
            <person name="Yang R."/>
            <person name="Briner A.E."/>
            <person name="Felis G.E."/>
            <person name="de Vos W.M."/>
            <person name="Barrangou R."/>
            <person name="Klaenhammer T.R."/>
            <person name="Caufield P.W."/>
            <person name="Cui Y."/>
            <person name="Zhang H."/>
            <person name="O'Toole P.W."/>
        </authorList>
    </citation>
    <scope>NUCLEOTIDE SEQUENCE [LARGE SCALE GENOMIC DNA]</scope>
    <source>
        <strain evidence="1 2">DSM 7090</strain>
    </source>
</reference>
<dbReference type="SFLD" id="SFLDG01129">
    <property type="entry name" value="C1.5:_HAD__Beta-PGM__Phosphata"/>
    <property type="match status" value="1"/>
</dbReference>
<organism evidence="1 2">
    <name type="scientific">Lancefieldella rimae</name>
    <dbReference type="NCBI Taxonomy" id="1383"/>
    <lineage>
        <taxon>Bacteria</taxon>
        <taxon>Bacillati</taxon>
        <taxon>Actinomycetota</taxon>
        <taxon>Coriobacteriia</taxon>
        <taxon>Coriobacteriales</taxon>
        <taxon>Atopobiaceae</taxon>
        <taxon>Lancefieldella</taxon>
    </lineage>
</organism>
<evidence type="ECO:0000313" key="1">
    <source>
        <dbReference type="EMBL" id="KRO01275.1"/>
    </source>
</evidence>
<comment type="caution">
    <text evidence="1">The sequence shown here is derived from an EMBL/GenBank/DDBJ whole genome shotgun (WGS) entry which is preliminary data.</text>
</comment>
<keyword evidence="2" id="KW-1185">Reference proteome</keyword>
<dbReference type="Gene3D" id="1.10.150.240">
    <property type="entry name" value="Putative phosphatase, domain 2"/>
    <property type="match status" value="1"/>
</dbReference>
<accession>A0ABR5PY26</accession>
<dbReference type="InterPro" id="IPR023214">
    <property type="entry name" value="HAD_sf"/>
</dbReference>
<sequence length="251" mass="28422">MVHKEKMYSQRGIVSYMSKTDRNLRFPEHFSAAIFDFDGTLADTTQLWQKIDREFFESRNIPYDATLSEHISPLGFTDGAHWVIETYHLHESVDHIIDEWTAKGRAAYQNDVVLRPGAEKYLRYLRSKGIATALATVNDANVFRAMEARIPFHELFDVIAFGSEVGCGKDRPDLYTYVLSQLKTSARTTIVFEDIPVALKTAKSLSLITCAVKSDDQTQNMDLLAPYADYSISSWNDPRLVGPTGENNGLR</sequence>
<dbReference type="PANTHER" id="PTHR18901">
    <property type="entry name" value="2-DEOXYGLUCOSE-6-PHOSPHATE PHOSPHATASE 2"/>
    <property type="match status" value="1"/>
</dbReference>
<protein>
    <submittedName>
        <fullName evidence="1">HAD-superfamily hydrolase, subfamily IA, variant 3</fullName>
    </submittedName>
</protein>
<proteinExistence type="predicted"/>
<dbReference type="InterPro" id="IPR041492">
    <property type="entry name" value="HAD_2"/>
</dbReference>
<dbReference type="GO" id="GO:0016787">
    <property type="term" value="F:hydrolase activity"/>
    <property type="evidence" value="ECO:0007669"/>
    <property type="project" value="UniProtKB-KW"/>
</dbReference>
<dbReference type="Pfam" id="PF13419">
    <property type="entry name" value="HAD_2"/>
    <property type="match status" value="1"/>
</dbReference>
<keyword evidence="1" id="KW-0378">Hydrolase</keyword>
<dbReference type="PRINTS" id="PR00413">
    <property type="entry name" value="HADHALOGNASE"/>
</dbReference>
<dbReference type="InterPro" id="IPR023198">
    <property type="entry name" value="PGP-like_dom2"/>
</dbReference>
<dbReference type="SFLD" id="SFLDS00003">
    <property type="entry name" value="Haloacid_Dehalogenase"/>
    <property type="match status" value="1"/>
</dbReference>
<dbReference type="Gene3D" id="3.40.50.1000">
    <property type="entry name" value="HAD superfamily/HAD-like"/>
    <property type="match status" value="1"/>
</dbReference>
<dbReference type="EMBL" id="JQCP01000007">
    <property type="protein sequence ID" value="KRO01275.1"/>
    <property type="molecule type" value="Genomic_DNA"/>
</dbReference>
<dbReference type="SUPFAM" id="SSF56784">
    <property type="entry name" value="HAD-like"/>
    <property type="match status" value="1"/>
</dbReference>
<dbReference type="PANTHER" id="PTHR18901:SF38">
    <property type="entry name" value="PSEUDOURIDINE-5'-PHOSPHATASE"/>
    <property type="match status" value="1"/>
</dbReference>
<dbReference type="InterPro" id="IPR006439">
    <property type="entry name" value="HAD-SF_hydro_IA"/>
</dbReference>
<dbReference type="NCBIfam" id="TIGR01509">
    <property type="entry name" value="HAD-SF-IA-v3"/>
    <property type="match status" value="1"/>
</dbReference>